<feature type="non-terminal residue" evidence="1">
    <location>
        <position position="58"/>
    </location>
</feature>
<reference evidence="1" key="1">
    <citation type="journal article" date="2014" name="Front. Microbiol.">
        <title>High frequency of phylogenetically diverse reductive dehalogenase-homologous genes in deep subseafloor sedimentary metagenomes.</title>
        <authorList>
            <person name="Kawai M."/>
            <person name="Futagami T."/>
            <person name="Toyoda A."/>
            <person name="Takaki Y."/>
            <person name="Nishi S."/>
            <person name="Hori S."/>
            <person name="Arai W."/>
            <person name="Tsubouchi T."/>
            <person name="Morono Y."/>
            <person name="Uchiyama I."/>
            <person name="Ito T."/>
            <person name="Fujiyama A."/>
            <person name="Inagaki F."/>
            <person name="Takami H."/>
        </authorList>
    </citation>
    <scope>NUCLEOTIDE SEQUENCE</scope>
    <source>
        <strain evidence="1">Expedition CK06-06</strain>
    </source>
</reference>
<dbReference type="EMBL" id="BARU01046234">
    <property type="protein sequence ID" value="GAI00413.1"/>
    <property type="molecule type" value="Genomic_DNA"/>
</dbReference>
<accession>X1K1L4</accession>
<comment type="caution">
    <text evidence="1">The sequence shown here is derived from an EMBL/GenBank/DDBJ whole genome shotgun (WGS) entry which is preliminary data.</text>
</comment>
<evidence type="ECO:0000313" key="1">
    <source>
        <dbReference type="EMBL" id="GAI00413.1"/>
    </source>
</evidence>
<organism evidence="1">
    <name type="scientific">marine sediment metagenome</name>
    <dbReference type="NCBI Taxonomy" id="412755"/>
    <lineage>
        <taxon>unclassified sequences</taxon>
        <taxon>metagenomes</taxon>
        <taxon>ecological metagenomes</taxon>
    </lineage>
</organism>
<name>X1K1L4_9ZZZZ</name>
<dbReference type="AlphaFoldDB" id="X1K1L4"/>
<gene>
    <name evidence="1" type="ORF">S03H2_69829</name>
</gene>
<sequence>MTIDFSKVTFLKLKARKLGYVALTKKTFKHVTEEREREHTSNIMNSFLKKPSRIPIIF</sequence>
<protein>
    <submittedName>
        <fullName evidence="1">Uncharacterized protein</fullName>
    </submittedName>
</protein>
<proteinExistence type="predicted"/>